<reference evidence="1" key="1">
    <citation type="submission" date="2021-06" db="EMBL/GenBank/DDBJ databases">
        <authorList>
            <person name="Kallberg Y."/>
            <person name="Tangrot J."/>
            <person name="Rosling A."/>
        </authorList>
    </citation>
    <scope>NUCLEOTIDE SEQUENCE</scope>
    <source>
        <strain evidence="1">CL356</strain>
    </source>
</reference>
<proteinExistence type="predicted"/>
<dbReference type="EMBL" id="CAJVPT010007172">
    <property type="protein sequence ID" value="CAG8538307.1"/>
    <property type="molecule type" value="Genomic_DNA"/>
</dbReference>
<gene>
    <name evidence="1" type="ORF">ACOLOM_LOCUS4366</name>
</gene>
<organism evidence="1 2">
    <name type="scientific">Acaulospora colombiana</name>
    <dbReference type="NCBI Taxonomy" id="27376"/>
    <lineage>
        <taxon>Eukaryota</taxon>
        <taxon>Fungi</taxon>
        <taxon>Fungi incertae sedis</taxon>
        <taxon>Mucoromycota</taxon>
        <taxon>Glomeromycotina</taxon>
        <taxon>Glomeromycetes</taxon>
        <taxon>Diversisporales</taxon>
        <taxon>Acaulosporaceae</taxon>
        <taxon>Acaulospora</taxon>
    </lineage>
</organism>
<dbReference type="Proteomes" id="UP000789525">
    <property type="component" value="Unassembled WGS sequence"/>
</dbReference>
<comment type="caution">
    <text evidence="1">The sequence shown here is derived from an EMBL/GenBank/DDBJ whole genome shotgun (WGS) entry which is preliminary data.</text>
</comment>
<protein>
    <submittedName>
        <fullName evidence="1">11347_t:CDS:1</fullName>
    </submittedName>
</protein>
<keyword evidence="2" id="KW-1185">Reference proteome</keyword>
<name>A0ACA9LM15_9GLOM</name>
<evidence type="ECO:0000313" key="2">
    <source>
        <dbReference type="Proteomes" id="UP000789525"/>
    </source>
</evidence>
<evidence type="ECO:0000313" key="1">
    <source>
        <dbReference type="EMBL" id="CAG8538307.1"/>
    </source>
</evidence>
<sequence>MGRCWWQQGITSDVFSTPTIMSEACPVYSRVLPDTTMRNLPMLLYSQLKQLLGPFTDMLVRRSRKSKTSAPNSILFGEVIDG</sequence>
<accession>A0ACA9LM15</accession>